<dbReference type="NCBIfam" id="TIGR00747">
    <property type="entry name" value="fabH"/>
    <property type="match status" value="1"/>
</dbReference>
<evidence type="ECO:0000256" key="9">
    <source>
        <dbReference type="ARBA" id="ARBA00023315"/>
    </source>
</evidence>
<protein>
    <submittedName>
        <fullName evidence="12">Beta-ketoacyl-ACP synthase III</fullName>
        <ecNumber evidence="12">2.3.1.180</ecNumber>
    </submittedName>
</protein>
<dbReference type="Pfam" id="PF08545">
    <property type="entry name" value="ACP_syn_III"/>
    <property type="match status" value="1"/>
</dbReference>
<evidence type="ECO:0000256" key="6">
    <source>
        <dbReference type="ARBA" id="ARBA00022832"/>
    </source>
</evidence>
<sequence>MKRLEGQAPVRYARILGVGAYRPERSVDNAEVCALINSSDAWVQSRSGIRTRRFAGPHETLEMMAATAAGKALAAAGIEPADVDCVLVSTISHLRQLPGMAPDLAVRIGAGGAGAFDISAACAGGCYGLALADSMVRGGNARHVVVVGAERMRDIIDAEDRSLAFLFADGAAAWVVGPSDEPGIGPVAWGSDGEALDALTMTRTWGEFRDDPELPSPVLYMDGRRVFRWTAGEIAKVCHTALEKAGVTAADLGAFIPHQANLRITEVLAHDLRLPEHVAVADDVVTSGNTSSASVPLAMEALLASGRASSGDLALLAGFGAGLAYAAQVVVLP</sequence>
<dbReference type="InterPro" id="IPR013751">
    <property type="entry name" value="ACP_syn_III_N"/>
</dbReference>
<name>A0ABV3DPQ1_9ACTN</name>
<dbReference type="Proteomes" id="UP001551482">
    <property type="component" value="Unassembled WGS sequence"/>
</dbReference>
<comment type="similarity">
    <text evidence="2">Belongs to the thiolase-like superfamily. FabH family.</text>
</comment>
<evidence type="ECO:0000256" key="7">
    <source>
        <dbReference type="ARBA" id="ARBA00023098"/>
    </source>
</evidence>
<dbReference type="NCBIfam" id="NF006829">
    <property type="entry name" value="PRK09352.1"/>
    <property type="match status" value="1"/>
</dbReference>
<dbReference type="PANTHER" id="PTHR34069:SF2">
    <property type="entry name" value="BETA-KETOACYL-[ACYL-CARRIER-PROTEIN] SYNTHASE III"/>
    <property type="match status" value="1"/>
</dbReference>
<keyword evidence="13" id="KW-1185">Reference proteome</keyword>
<dbReference type="InterPro" id="IPR013747">
    <property type="entry name" value="ACP_syn_III_C"/>
</dbReference>
<dbReference type="Gene3D" id="3.40.47.10">
    <property type="match status" value="2"/>
</dbReference>
<evidence type="ECO:0000313" key="12">
    <source>
        <dbReference type="EMBL" id="MEU8137733.1"/>
    </source>
</evidence>
<dbReference type="EMBL" id="JBEZFP010000098">
    <property type="protein sequence ID" value="MEU8137733.1"/>
    <property type="molecule type" value="Genomic_DNA"/>
</dbReference>
<dbReference type="RefSeq" id="WP_358360056.1">
    <property type="nucleotide sequence ID" value="NZ_JBEZFP010000098.1"/>
</dbReference>
<evidence type="ECO:0000256" key="8">
    <source>
        <dbReference type="ARBA" id="ARBA00023160"/>
    </source>
</evidence>
<organism evidence="12 13">
    <name type="scientific">Streptodolium elevatio</name>
    <dbReference type="NCBI Taxonomy" id="3157996"/>
    <lineage>
        <taxon>Bacteria</taxon>
        <taxon>Bacillati</taxon>
        <taxon>Actinomycetota</taxon>
        <taxon>Actinomycetes</taxon>
        <taxon>Kitasatosporales</taxon>
        <taxon>Streptomycetaceae</taxon>
        <taxon>Streptodolium</taxon>
    </lineage>
</organism>
<gene>
    <name evidence="12" type="ORF">AB0C36_29990</name>
</gene>
<keyword evidence="9 12" id="KW-0012">Acyltransferase</keyword>
<keyword evidence="3" id="KW-0963">Cytoplasm</keyword>
<feature type="domain" description="Beta-ketoacyl-[acyl-carrier-protein] synthase III N-terminal" evidence="11">
    <location>
        <begin position="116"/>
        <end position="193"/>
    </location>
</feature>
<evidence type="ECO:0000259" key="10">
    <source>
        <dbReference type="Pfam" id="PF08541"/>
    </source>
</evidence>
<keyword evidence="6" id="KW-0276">Fatty acid metabolism</keyword>
<evidence type="ECO:0000259" key="11">
    <source>
        <dbReference type="Pfam" id="PF08545"/>
    </source>
</evidence>
<dbReference type="GO" id="GO:0033818">
    <property type="term" value="F:beta-ketoacyl-acyl-carrier-protein synthase III activity"/>
    <property type="evidence" value="ECO:0007669"/>
    <property type="project" value="UniProtKB-EC"/>
</dbReference>
<keyword evidence="8" id="KW-0275">Fatty acid biosynthesis</keyword>
<feature type="domain" description="Beta-ketoacyl-[acyl-carrier-protein] synthase III C-terminal" evidence="10">
    <location>
        <begin position="242"/>
        <end position="330"/>
    </location>
</feature>
<accession>A0ABV3DPQ1</accession>
<dbReference type="SUPFAM" id="SSF53901">
    <property type="entry name" value="Thiolase-like"/>
    <property type="match status" value="1"/>
</dbReference>
<dbReference type="PANTHER" id="PTHR34069">
    <property type="entry name" value="3-OXOACYL-[ACYL-CARRIER-PROTEIN] SYNTHASE 3"/>
    <property type="match status" value="1"/>
</dbReference>
<comment type="pathway">
    <text evidence="1">Lipid metabolism.</text>
</comment>
<evidence type="ECO:0000313" key="13">
    <source>
        <dbReference type="Proteomes" id="UP001551482"/>
    </source>
</evidence>
<evidence type="ECO:0000256" key="1">
    <source>
        <dbReference type="ARBA" id="ARBA00005189"/>
    </source>
</evidence>
<dbReference type="InterPro" id="IPR004655">
    <property type="entry name" value="FabH"/>
</dbReference>
<keyword evidence="4" id="KW-0444">Lipid biosynthesis</keyword>
<comment type="caution">
    <text evidence="12">The sequence shown here is derived from an EMBL/GenBank/DDBJ whole genome shotgun (WGS) entry which is preliminary data.</text>
</comment>
<keyword evidence="7" id="KW-0443">Lipid metabolism</keyword>
<evidence type="ECO:0000256" key="5">
    <source>
        <dbReference type="ARBA" id="ARBA00022679"/>
    </source>
</evidence>
<dbReference type="CDD" id="cd00830">
    <property type="entry name" value="KAS_III"/>
    <property type="match status" value="1"/>
</dbReference>
<dbReference type="Pfam" id="PF08541">
    <property type="entry name" value="ACP_syn_III_C"/>
    <property type="match status" value="1"/>
</dbReference>
<reference evidence="12 13" key="1">
    <citation type="submission" date="2024-06" db="EMBL/GenBank/DDBJ databases">
        <title>The Natural Products Discovery Center: Release of the First 8490 Sequenced Strains for Exploring Actinobacteria Biosynthetic Diversity.</title>
        <authorList>
            <person name="Kalkreuter E."/>
            <person name="Kautsar S.A."/>
            <person name="Yang D."/>
            <person name="Bader C.D."/>
            <person name="Teijaro C.N."/>
            <person name="Fluegel L."/>
            <person name="Davis C.M."/>
            <person name="Simpson J.R."/>
            <person name="Lauterbach L."/>
            <person name="Steele A.D."/>
            <person name="Gui C."/>
            <person name="Meng S."/>
            <person name="Li G."/>
            <person name="Viehrig K."/>
            <person name="Ye F."/>
            <person name="Su P."/>
            <person name="Kiefer A.F."/>
            <person name="Nichols A."/>
            <person name="Cepeda A.J."/>
            <person name="Yan W."/>
            <person name="Fan B."/>
            <person name="Jiang Y."/>
            <person name="Adhikari A."/>
            <person name="Zheng C.-J."/>
            <person name="Schuster L."/>
            <person name="Cowan T.M."/>
            <person name="Smanski M.J."/>
            <person name="Chevrette M.G."/>
            <person name="De Carvalho L.P.S."/>
            <person name="Shen B."/>
        </authorList>
    </citation>
    <scope>NUCLEOTIDE SEQUENCE [LARGE SCALE GENOMIC DNA]</scope>
    <source>
        <strain evidence="12 13">NPDC048946</strain>
    </source>
</reference>
<keyword evidence="5 12" id="KW-0808">Transferase</keyword>
<dbReference type="EC" id="2.3.1.180" evidence="12"/>
<evidence type="ECO:0000256" key="2">
    <source>
        <dbReference type="ARBA" id="ARBA00008642"/>
    </source>
</evidence>
<dbReference type="InterPro" id="IPR016039">
    <property type="entry name" value="Thiolase-like"/>
</dbReference>
<proteinExistence type="inferred from homology"/>
<evidence type="ECO:0000256" key="3">
    <source>
        <dbReference type="ARBA" id="ARBA00022490"/>
    </source>
</evidence>
<evidence type="ECO:0000256" key="4">
    <source>
        <dbReference type="ARBA" id="ARBA00022516"/>
    </source>
</evidence>